<dbReference type="GO" id="GO:0051536">
    <property type="term" value="F:iron-sulfur cluster binding"/>
    <property type="evidence" value="ECO:0007669"/>
    <property type="project" value="InterPro"/>
</dbReference>
<dbReference type="CDD" id="cd06664">
    <property type="entry name" value="IscU_like"/>
    <property type="match status" value="1"/>
</dbReference>
<evidence type="ECO:0000259" key="1">
    <source>
        <dbReference type="Pfam" id="PF01592"/>
    </source>
</evidence>
<protein>
    <submittedName>
        <fullName evidence="2">Iron-sulfur cluster assembly scaffold protein</fullName>
    </submittedName>
</protein>
<comment type="caution">
    <text evidence="2">The sequence shown here is derived from an EMBL/GenBank/DDBJ whole genome shotgun (WGS) entry which is preliminary data.</text>
</comment>
<proteinExistence type="predicted"/>
<dbReference type="EMBL" id="VDMB01000041">
    <property type="protein sequence ID" value="TYT73231.1"/>
    <property type="molecule type" value="Genomic_DNA"/>
</dbReference>
<name>A0A5S5MC33_9BACT</name>
<dbReference type="SUPFAM" id="SSF82649">
    <property type="entry name" value="SufE/NifU"/>
    <property type="match status" value="1"/>
</dbReference>
<sequence length="136" mass="15525">MEEDKDFWQSHSEQYLEMAFSNERQEKISHPDGYGKKMGDCGDTIEFFLTLEKDRLQFVSYQIDGCINTNACAATISRMTEGKSLDTAWQILPETVIAYLGTLPEHELHCAELAVGAFYMALADVQKKNMDKEKED</sequence>
<keyword evidence="3" id="KW-1185">Reference proteome</keyword>
<evidence type="ECO:0000313" key="3">
    <source>
        <dbReference type="Proteomes" id="UP000321899"/>
    </source>
</evidence>
<gene>
    <name evidence="2" type="ORF">FIM25_16200</name>
</gene>
<dbReference type="AlphaFoldDB" id="A0A5S5MC33"/>
<dbReference type="OrthoDB" id="5420473at2"/>
<organism evidence="2 3">
    <name type="scientific">Desulfobotulus mexicanus</name>
    <dbReference type="NCBI Taxonomy" id="2586642"/>
    <lineage>
        <taxon>Bacteria</taxon>
        <taxon>Pseudomonadati</taxon>
        <taxon>Thermodesulfobacteriota</taxon>
        <taxon>Desulfobacteria</taxon>
        <taxon>Desulfobacterales</taxon>
        <taxon>Desulfobacteraceae</taxon>
        <taxon>Desulfobotulus</taxon>
    </lineage>
</organism>
<dbReference type="RefSeq" id="WP_139450901.1">
    <property type="nucleotide sequence ID" value="NZ_VDMB01000041.1"/>
</dbReference>
<reference evidence="2 3" key="1">
    <citation type="submission" date="2019-06" db="EMBL/GenBank/DDBJ databases">
        <title>Desulfobotulus mexicanus sp. nov., a novel sulfate-reducing bacterium isolated from the sediment of an alkaline crater lake in Mexico.</title>
        <authorList>
            <person name="Hirschler-Rea A."/>
        </authorList>
    </citation>
    <scope>NUCLEOTIDE SEQUENCE [LARGE SCALE GENOMIC DNA]</scope>
    <source>
        <strain evidence="2 3">PAR22N</strain>
    </source>
</reference>
<accession>A0A5S5MC33</accession>
<dbReference type="GO" id="GO:0016226">
    <property type="term" value="P:iron-sulfur cluster assembly"/>
    <property type="evidence" value="ECO:0007669"/>
    <property type="project" value="InterPro"/>
</dbReference>
<feature type="domain" description="NIF system FeS cluster assembly NifU N-terminal" evidence="1">
    <location>
        <begin position="40"/>
        <end position="130"/>
    </location>
</feature>
<dbReference type="Gene3D" id="3.90.1010.10">
    <property type="match status" value="1"/>
</dbReference>
<evidence type="ECO:0000313" key="2">
    <source>
        <dbReference type="EMBL" id="TYT73231.1"/>
    </source>
</evidence>
<dbReference type="InterPro" id="IPR002871">
    <property type="entry name" value="NIF_FeS_clus_asmbl_NifU_N"/>
</dbReference>
<dbReference type="GO" id="GO:0005506">
    <property type="term" value="F:iron ion binding"/>
    <property type="evidence" value="ECO:0007669"/>
    <property type="project" value="InterPro"/>
</dbReference>
<dbReference type="Pfam" id="PF01592">
    <property type="entry name" value="NifU_N"/>
    <property type="match status" value="1"/>
</dbReference>
<dbReference type="Proteomes" id="UP000321899">
    <property type="component" value="Unassembled WGS sequence"/>
</dbReference>